<dbReference type="Gene3D" id="3.40.630.30">
    <property type="match status" value="1"/>
</dbReference>
<evidence type="ECO:0000313" key="3">
    <source>
        <dbReference type="Proteomes" id="UP000023703"/>
    </source>
</evidence>
<reference evidence="2 3" key="1">
    <citation type="journal article" date="2015" name="Int. J. Syst. Evol. Microbiol.">
        <title>Revisiting Corynebacterium glyciniphilum (ex Kubota et al., 1972) sp. nov., nom. rev., isolated from putrefied banana.</title>
        <authorList>
            <person name="Al-Dilaimi A."/>
            <person name="Bednarz H."/>
            <person name="Lomker A."/>
            <person name="Niehaus K."/>
            <person name="Kalinowski J."/>
            <person name="Ruckert C."/>
        </authorList>
    </citation>
    <scope>NUCLEOTIDE SEQUENCE [LARGE SCALE GENOMIC DNA]</scope>
    <source>
        <strain evidence="2">AJ 3170</strain>
    </source>
</reference>
<dbReference type="HOGENOM" id="CLU_2681448_0_0_11"/>
<dbReference type="STRING" id="1404245.CGLY_13935"/>
<dbReference type="Pfam" id="PF13302">
    <property type="entry name" value="Acetyltransf_3"/>
    <property type="match status" value="1"/>
</dbReference>
<dbReference type="Proteomes" id="UP000023703">
    <property type="component" value="Chromosome"/>
</dbReference>
<organism evidence="2 3">
    <name type="scientific">Corynebacterium glyciniphilum AJ 3170</name>
    <dbReference type="NCBI Taxonomy" id="1404245"/>
    <lineage>
        <taxon>Bacteria</taxon>
        <taxon>Bacillati</taxon>
        <taxon>Actinomycetota</taxon>
        <taxon>Actinomycetes</taxon>
        <taxon>Mycobacteriales</taxon>
        <taxon>Corynebacteriaceae</taxon>
        <taxon>Corynebacterium</taxon>
    </lineage>
</organism>
<gene>
    <name evidence="2" type="ORF">CGLY_13935</name>
</gene>
<dbReference type="GO" id="GO:0016747">
    <property type="term" value="F:acyltransferase activity, transferring groups other than amino-acyl groups"/>
    <property type="evidence" value="ECO:0007669"/>
    <property type="project" value="InterPro"/>
</dbReference>
<dbReference type="eggNOG" id="COG1670">
    <property type="taxonomic scope" value="Bacteria"/>
</dbReference>
<dbReference type="PANTHER" id="PTHR43610">
    <property type="entry name" value="BLL6696 PROTEIN"/>
    <property type="match status" value="1"/>
</dbReference>
<protein>
    <recommendedName>
        <fullName evidence="1">N-acetyltransferase domain-containing protein</fullName>
    </recommendedName>
</protein>
<dbReference type="EMBL" id="CP006842">
    <property type="protein sequence ID" value="AHW65227.1"/>
    <property type="molecule type" value="Genomic_DNA"/>
</dbReference>
<dbReference type="KEGG" id="cgy:CGLY_13935"/>
<dbReference type="AlphaFoldDB" id="X5DX90"/>
<accession>X5DX90</accession>
<evidence type="ECO:0000259" key="1">
    <source>
        <dbReference type="Pfam" id="PF13302"/>
    </source>
</evidence>
<dbReference type="PANTHER" id="PTHR43610:SF1">
    <property type="entry name" value="N-ACETYLTRANSFERASE DOMAIN-CONTAINING PROTEIN"/>
    <property type="match status" value="1"/>
</dbReference>
<proteinExistence type="predicted"/>
<feature type="domain" description="N-acetyltransferase" evidence="1">
    <location>
        <begin position="5"/>
        <end position="53"/>
    </location>
</feature>
<sequence length="74" mass="8403">MECHPDQGTGTNAESKLLMLTHAFEEWGCSAVEFRTSWHNHESRTAIERLGAKLDGVLRQLMRSSLCYRLGQPL</sequence>
<name>X5DX90_9CORY</name>
<evidence type="ECO:0000313" key="2">
    <source>
        <dbReference type="EMBL" id="AHW65227.1"/>
    </source>
</evidence>
<keyword evidence="3" id="KW-1185">Reference proteome</keyword>
<dbReference type="InterPro" id="IPR000182">
    <property type="entry name" value="GNAT_dom"/>
</dbReference>
<dbReference type="SUPFAM" id="SSF55729">
    <property type="entry name" value="Acyl-CoA N-acyltransferases (Nat)"/>
    <property type="match status" value="1"/>
</dbReference>
<dbReference type="InterPro" id="IPR016181">
    <property type="entry name" value="Acyl_CoA_acyltransferase"/>
</dbReference>